<evidence type="ECO:0000259" key="2">
    <source>
        <dbReference type="SMART" id="SM00470"/>
    </source>
</evidence>
<sequence length="348" mass="37839">MAPFASAEANERLGDLVESGKPVRDLQPADRPDRLAGFGLLLGETAPEPVPVWLLQPADSPRVAGESAEHARLLAEVETSLPPIVVHRSSMRVIDGMHRLQAARIRGDDVISVLFFEGPDVDAFVLAVELNQAHGLPLSRADRRAAAHRMISSRPEWSDRRIAAATGLAAATVRSIRSRSTAQTSQLNARVGKDGRIRPDDGDEGRRKASEFITQNPTASLRTIARAAGISPATVKDVRARLARGEAPEVQPRKAAIPGAVPSSTVETIELLTRLKRDPSLRFAEHGRALIRSLDCCPLNTKQLDELLQAVPPHQRDTLVRLARECASAWQTFADRLTHEPGSKTWSA</sequence>
<dbReference type="Proteomes" id="UP000597656">
    <property type="component" value="Unassembled WGS sequence"/>
</dbReference>
<keyword evidence="4" id="KW-1185">Reference proteome</keyword>
<protein>
    <recommendedName>
        <fullName evidence="2">ParB-like N-terminal domain-containing protein</fullName>
    </recommendedName>
</protein>
<organism evidence="3 4">
    <name type="scientific">Lentzea pudingi</name>
    <dbReference type="NCBI Taxonomy" id="1789439"/>
    <lineage>
        <taxon>Bacteria</taxon>
        <taxon>Bacillati</taxon>
        <taxon>Actinomycetota</taxon>
        <taxon>Actinomycetes</taxon>
        <taxon>Pseudonocardiales</taxon>
        <taxon>Pseudonocardiaceae</taxon>
        <taxon>Lentzea</taxon>
    </lineage>
</organism>
<dbReference type="InterPro" id="IPR036086">
    <property type="entry name" value="ParB/Sulfiredoxin_sf"/>
</dbReference>
<dbReference type="EMBL" id="BMNC01000013">
    <property type="protein sequence ID" value="GGN15709.1"/>
    <property type="molecule type" value="Genomic_DNA"/>
</dbReference>
<feature type="domain" description="ParB-like N-terminal" evidence="2">
    <location>
        <begin position="48"/>
        <end position="132"/>
    </location>
</feature>
<dbReference type="SMART" id="SM00470">
    <property type="entry name" value="ParB"/>
    <property type="match status" value="1"/>
</dbReference>
<dbReference type="InterPro" id="IPR003115">
    <property type="entry name" value="ParB_N"/>
</dbReference>
<dbReference type="SUPFAM" id="SSF110849">
    <property type="entry name" value="ParB/Sulfiredoxin"/>
    <property type="match status" value="1"/>
</dbReference>
<evidence type="ECO:0000256" key="1">
    <source>
        <dbReference type="SAM" id="MobiDB-lite"/>
    </source>
</evidence>
<name>A0ABQ2IKL2_9PSEU</name>
<evidence type="ECO:0000313" key="3">
    <source>
        <dbReference type="EMBL" id="GGN15709.1"/>
    </source>
</evidence>
<dbReference type="RefSeq" id="WP_229693984.1">
    <property type="nucleotide sequence ID" value="NZ_BMNC01000013.1"/>
</dbReference>
<proteinExistence type="predicted"/>
<feature type="compositionally biased region" description="Polar residues" evidence="1">
    <location>
        <begin position="178"/>
        <end position="188"/>
    </location>
</feature>
<accession>A0ABQ2IKL2</accession>
<comment type="caution">
    <text evidence="3">The sequence shown here is derived from an EMBL/GenBank/DDBJ whole genome shotgun (WGS) entry which is preliminary data.</text>
</comment>
<feature type="region of interest" description="Disordered" evidence="1">
    <location>
        <begin position="177"/>
        <end position="209"/>
    </location>
</feature>
<evidence type="ECO:0000313" key="4">
    <source>
        <dbReference type="Proteomes" id="UP000597656"/>
    </source>
</evidence>
<feature type="compositionally biased region" description="Basic and acidic residues" evidence="1">
    <location>
        <begin position="191"/>
        <end position="209"/>
    </location>
</feature>
<reference evidence="4" key="1">
    <citation type="journal article" date="2019" name="Int. J. Syst. Evol. Microbiol.">
        <title>The Global Catalogue of Microorganisms (GCM) 10K type strain sequencing project: providing services to taxonomists for standard genome sequencing and annotation.</title>
        <authorList>
            <consortium name="The Broad Institute Genomics Platform"/>
            <consortium name="The Broad Institute Genome Sequencing Center for Infectious Disease"/>
            <person name="Wu L."/>
            <person name="Ma J."/>
        </authorList>
    </citation>
    <scope>NUCLEOTIDE SEQUENCE [LARGE SCALE GENOMIC DNA]</scope>
    <source>
        <strain evidence="4">CGMCC 4.7319</strain>
    </source>
</reference>
<gene>
    <name evidence="3" type="ORF">GCM10011609_65420</name>
</gene>